<evidence type="ECO:0000313" key="9">
    <source>
        <dbReference type="EMBL" id="CBY24847.1"/>
    </source>
</evidence>
<dbReference type="AlphaFoldDB" id="E4XK70"/>
<evidence type="ECO:0000256" key="5">
    <source>
        <dbReference type="ARBA" id="ARBA00023212"/>
    </source>
</evidence>
<comment type="function">
    <text evidence="8">Regulator of the tubulin polyglutamylase complex (TPGC) that controls cytoskeletal organization, nuclear shape, and cilium disassembly by balancing microtubule and actin assembly. Regulates the assembly and stability of the TPGC and thereby modulates polyglutamylation of the microtubule, which antagonizes MAP4 binding.</text>
</comment>
<dbReference type="Proteomes" id="UP000001307">
    <property type="component" value="Unassembled WGS sequence"/>
</dbReference>
<dbReference type="InterPro" id="IPR038968">
    <property type="entry name" value="CSTPP1"/>
</dbReference>
<dbReference type="EMBL" id="FN653063">
    <property type="protein sequence ID" value="CBY24847.1"/>
    <property type="molecule type" value="Genomic_DNA"/>
</dbReference>
<evidence type="ECO:0000256" key="8">
    <source>
        <dbReference type="ARBA" id="ARBA00045673"/>
    </source>
</evidence>
<keyword evidence="3" id="KW-0597">Phosphoprotein</keyword>
<dbReference type="GO" id="GO:0005874">
    <property type="term" value="C:microtubule"/>
    <property type="evidence" value="ECO:0007669"/>
    <property type="project" value="UniProtKB-KW"/>
</dbReference>
<comment type="similarity">
    <text evidence="6">Belongs to the CSTPP1 family.</text>
</comment>
<evidence type="ECO:0000256" key="3">
    <source>
        <dbReference type="ARBA" id="ARBA00022553"/>
    </source>
</evidence>
<evidence type="ECO:0000256" key="7">
    <source>
        <dbReference type="ARBA" id="ARBA00033769"/>
    </source>
</evidence>
<protein>
    <recommendedName>
        <fullName evidence="7">Centriolar satellite-associated tubulin polyglutamylase complex regulator 1</fullName>
    </recommendedName>
</protein>
<keyword evidence="4" id="KW-0493">Microtubule</keyword>
<name>E4XK70_OIKDI</name>
<evidence type="ECO:0000256" key="6">
    <source>
        <dbReference type="ARBA" id="ARBA00033750"/>
    </source>
</evidence>
<dbReference type="InParanoid" id="E4XK70"/>
<evidence type="ECO:0000313" key="10">
    <source>
        <dbReference type="Proteomes" id="UP000001307"/>
    </source>
</evidence>
<dbReference type="GO" id="GO:0034451">
    <property type="term" value="C:centriolar satellite"/>
    <property type="evidence" value="ECO:0007669"/>
    <property type="project" value="UniProtKB-SubCell"/>
</dbReference>
<evidence type="ECO:0000256" key="2">
    <source>
        <dbReference type="ARBA" id="ARBA00022490"/>
    </source>
</evidence>
<dbReference type="PANTHER" id="PTHR34252">
    <property type="entry name" value="UPF0705 PROTEIN C11ORF49"/>
    <property type="match status" value="1"/>
</dbReference>
<dbReference type="OrthoDB" id="197906at2759"/>
<comment type="subcellular location">
    <subcellularLocation>
        <location evidence="1">Cytoplasm</location>
        <location evidence="1">Cytoskeleton</location>
        <location evidence="1">Microtubule organizing center</location>
        <location evidence="1">Centrosome</location>
        <location evidence="1">Centriolar satellite</location>
    </subcellularLocation>
</comment>
<sequence length="229" mass="26878">MSYLNHQGVPEYMQDALNQILQIRIRRQMPVTKYPSSPKEPINISQFLGNYCKSVANGTHLFKREFEFITLASRNRLQFVRLLEKSFALGLDDEILDISDLQSLIELICPDFPEQICIDAYQIIEYEEKTFENILLALRFRLFFLEFVDQAKKVFFKSESIEEKILENLSKIAGNLRDNFRPSPKIYSLKEHVPNLKTEKTQRAWELFHLLSKDAKVVSLIDSFEFDSN</sequence>
<gene>
    <name evidence="9" type="ORF">GSOID_T00013020001</name>
</gene>
<keyword evidence="10" id="KW-1185">Reference proteome</keyword>
<reference evidence="9" key="1">
    <citation type="journal article" date="2010" name="Science">
        <title>Plasticity of animal genome architecture unmasked by rapid evolution of a pelagic tunicate.</title>
        <authorList>
            <person name="Denoeud F."/>
            <person name="Henriet S."/>
            <person name="Mungpakdee S."/>
            <person name="Aury J.M."/>
            <person name="Da Silva C."/>
            <person name="Brinkmann H."/>
            <person name="Mikhaleva J."/>
            <person name="Olsen L.C."/>
            <person name="Jubin C."/>
            <person name="Canestro C."/>
            <person name="Bouquet J.M."/>
            <person name="Danks G."/>
            <person name="Poulain J."/>
            <person name="Campsteijn C."/>
            <person name="Adamski M."/>
            <person name="Cross I."/>
            <person name="Yadetie F."/>
            <person name="Muffato M."/>
            <person name="Louis A."/>
            <person name="Butcher S."/>
            <person name="Tsagkogeorga G."/>
            <person name="Konrad A."/>
            <person name="Singh S."/>
            <person name="Jensen M.F."/>
            <person name="Cong E.H."/>
            <person name="Eikeseth-Otteraa H."/>
            <person name="Noel B."/>
            <person name="Anthouard V."/>
            <person name="Porcel B.M."/>
            <person name="Kachouri-Lafond R."/>
            <person name="Nishino A."/>
            <person name="Ugolini M."/>
            <person name="Chourrout P."/>
            <person name="Nishida H."/>
            <person name="Aasland R."/>
            <person name="Huzurbazar S."/>
            <person name="Westhof E."/>
            <person name="Delsuc F."/>
            <person name="Lehrach H."/>
            <person name="Reinhardt R."/>
            <person name="Weissenbach J."/>
            <person name="Roy S.W."/>
            <person name="Artiguenave F."/>
            <person name="Postlethwait J.H."/>
            <person name="Manak J.R."/>
            <person name="Thompson E.M."/>
            <person name="Jaillon O."/>
            <person name="Du Pasquier L."/>
            <person name="Boudinot P."/>
            <person name="Liberles D.A."/>
            <person name="Volff J.N."/>
            <person name="Philippe H."/>
            <person name="Lenhard B."/>
            <person name="Roest Crollius H."/>
            <person name="Wincker P."/>
            <person name="Chourrout D."/>
        </authorList>
    </citation>
    <scope>NUCLEOTIDE SEQUENCE [LARGE SCALE GENOMIC DNA]</scope>
</reference>
<keyword evidence="5" id="KW-0206">Cytoskeleton</keyword>
<keyword evidence="2" id="KW-0963">Cytoplasm</keyword>
<proteinExistence type="inferred from homology"/>
<evidence type="ECO:0000256" key="4">
    <source>
        <dbReference type="ARBA" id="ARBA00022701"/>
    </source>
</evidence>
<organism evidence="9">
    <name type="scientific">Oikopleura dioica</name>
    <name type="common">Tunicate</name>
    <dbReference type="NCBI Taxonomy" id="34765"/>
    <lineage>
        <taxon>Eukaryota</taxon>
        <taxon>Metazoa</taxon>
        <taxon>Chordata</taxon>
        <taxon>Tunicata</taxon>
        <taxon>Appendicularia</taxon>
        <taxon>Copelata</taxon>
        <taxon>Oikopleuridae</taxon>
        <taxon>Oikopleura</taxon>
    </lineage>
</organism>
<accession>E4XK70</accession>
<dbReference type="FunCoup" id="E4XK70">
    <property type="interactions" value="8"/>
</dbReference>
<evidence type="ECO:0000256" key="1">
    <source>
        <dbReference type="ARBA" id="ARBA00004607"/>
    </source>
</evidence>
<dbReference type="PANTHER" id="PTHR34252:SF1">
    <property type="entry name" value="CENTRIOLAR SATELLITE-ASSOCIATED TUBULIN POLYGLUTAMYLASE COMPLEX REGULATOR 1"/>
    <property type="match status" value="1"/>
</dbReference>